<evidence type="ECO:0000313" key="2">
    <source>
        <dbReference type="Proteomes" id="UP000308444"/>
    </source>
</evidence>
<sequence length="38" mass="4520">AIKVYKRMGFVEEGRQRKQIKYEDGSYGDDVLMGFYIE</sequence>
<dbReference type="AlphaFoldDB" id="A0A9X9A2C0"/>
<name>A0A9X9A2C0_BACCE</name>
<protein>
    <submittedName>
        <fullName evidence="1">GNAT family N-acetyltransferase</fullName>
    </submittedName>
</protein>
<feature type="non-terminal residue" evidence="1">
    <location>
        <position position="1"/>
    </location>
</feature>
<dbReference type="SUPFAM" id="SSF55729">
    <property type="entry name" value="Acyl-CoA N-acyltransferases (Nat)"/>
    <property type="match status" value="1"/>
</dbReference>
<dbReference type="InterPro" id="IPR016181">
    <property type="entry name" value="Acyl_CoA_acyltransferase"/>
</dbReference>
<reference evidence="1 2" key="1">
    <citation type="journal article" date="2019" name="Environ. Microbiol.">
        <title>An active ?-lactamase is a part of an orchestrated cell wall stress resistance network of Bacillus subtilis and related rhizosphere species.</title>
        <authorList>
            <person name="Bucher T."/>
            <person name="Keren-Paz A."/>
            <person name="Hausser J."/>
            <person name="Olender T."/>
            <person name="Cytryn E."/>
            <person name="Kolodkin-Gal I."/>
        </authorList>
    </citation>
    <scope>NUCLEOTIDE SEQUENCE [LARGE SCALE GENOMIC DNA]</scope>
    <source>
        <strain evidence="1 2">I32</strain>
    </source>
</reference>
<dbReference type="Proteomes" id="UP000308444">
    <property type="component" value="Unassembled WGS sequence"/>
</dbReference>
<organism evidence="1 2">
    <name type="scientific">Bacillus cereus</name>
    <dbReference type="NCBI Taxonomy" id="1396"/>
    <lineage>
        <taxon>Bacteria</taxon>
        <taxon>Bacillati</taxon>
        <taxon>Bacillota</taxon>
        <taxon>Bacilli</taxon>
        <taxon>Bacillales</taxon>
        <taxon>Bacillaceae</taxon>
        <taxon>Bacillus</taxon>
        <taxon>Bacillus cereus group</taxon>
    </lineage>
</organism>
<dbReference type="EMBL" id="SZOH01003867">
    <property type="protein sequence ID" value="TKI88884.1"/>
    <property type="molecule type" value="Genomic_DNA"/>
</dbReference>
<proteinExistence type="predicted"/>
<evidence type="ECO:0000313" key="1">
    <source>
        <dbReference type="EMBL" id="TKI88884.1"/>
    </source>
</evidence>
<dbReference type="Gene3D" id="3.40.630.30">
    <property type="match status" value="1"/>
</dbReference>
<accession>A0A9X9A2C0</accession>
<gene>
    <name evidence="1" type="ORF">FC695_36855</name>
</gene>
<comment type="caution">
    <text evidence="1">The sequence shown here is derived from an EMBL/GenBank/DDBJ whole genome shotgun (WGS) entry which is preliminary data.</text>
</comment>